<dbReference type="SUPFAM" id="SSF56436">
    <property type="entry name" value="C-type lectin-like"/>
    <property type="match status" value="1"/>
</dbReference>
<gene>
    <name evidence="3" type="primary">SLED1</name>
    <name evidence="2" type="ORF">UNQ9368</name>
</gene>
<protein>
    <submittedName>
        <fullName evidence="2">RTFV9368</fullName>
    </submittedName>
    <submittedName>
        <fullName evidence="3">SLE-dependent upregulation 1</fullName>
    </submittedName>
</protein>
<reference evidence="2" key="1">
    <citation type="journal article" date="2003" name="Genome Res.">
        <title>The secreted protein discovery initiative (SPDI), a large-scale effort to identify novel human secreted and transmembrane proteins: a bioinformatics assessment.</title>
        <authorList>
            <person name="Clark H.F."/>
            <person name="Gurney A.L."/>
            <person name="Abaya E."/>
            <person name="Baker K."/>
            <person name="Baldwin D."/>
            <person name="Brush J."/>
            <person name="Chen J."/>
            <person name="Chow B."/>
            <person name="Chui C."/>
            <person name="Crowley C."/>
            <person name="Currell B."/>
            <person name="Deuel B."/>
            <person name="Dowd P."/>
            <person name="Eaton D."/>
            <person name="Foster J."/>
            <person name="Grimaldi C."/>
            <person name="Gu Q."/>
            <person name="Hass P.E."/>
            <person name="Heldens S."/>
            <person name="Huang A."/>
            <person name="Kim H.S."/>
            <person name="Klimowski L."/>
            <person name="Jin Y."/>
            <person name="Johnson S."/>
            <person name="Lee J."/>
            <person name="Lewis L."/>
            <person name="Liao D."/>
            <person name="Mark M."/>
            <person name="Robbie E."/>
            <person name="Sanchez C."/>
            <person name="Schoenfeld J."/>
            <person name="Seshagiri S."/>
            <person name="Simmons L."/>
            <person name="Singh J."/>
            <person name="Smith V."/>
            <person name="Stinson J."/>
            <person name="Vagts A."/>
            <person name="Vandlen R."/>
            <person name="Watanabe C."/>
            <person name="Wieand D."/>
            <person name="Woods K."/>
            <person name="Xie M.H."/>
            <person name="Yansura D."/>
            <person name="Yi S."/>
            <person name="Yu G."/>
            <person name="Yuan J."/>
            <person name="Zhang M."/>
            <person name="Zhang Z."/>
            <person name="Goddard A."/>
            <person name="Wood W.I."/>
            <person name="Godowski P."/>
            <person name="Gray A."/>
        </authorList>
    </citation>
    <scope>NUCLEOTIDE SEQUENCE</scope>
</reference>
<reference evidence="3" key="3">
    <citation type="submission" date="2007-02" db="EMBL/GenBank/DDBJ databases">
        <authorList>
            <person name="Nojima H."/>
        </authorList>
    </citation>
    <scope>NUCLEOTIDE SEQUENCE</scope>
</reference>
<evidence type="ECO:0000313" key="2">
    <source>
        <dbReference type="EMBL" id="AAQ88591.1"/>
    </source>
</evidence>
<organism evidence="2">
    <name type="scientific">Homo sapiens</name>
    <name type="common">Human</name>
    <dbReference type="NCBI Taxonomy" id="9606"/>
    <lineage>
        <taxon>Eukaryota</taxon>
        <taxon>Metazoa</taxon>
        <taxon>Chordata</taxon>
        <taxon>Craniata</taxon>
        <taxon>Vertebrata</taxon>
        <taxon>Euteleostomi</taxon>
        <taxon>Mammalia</taxon>
        <taxon>Eutheria</taxon>
        <taxon>Euarchontoglires</taxon>
        <taxon>Primates</taxon>
        <taxon>Haplorrhini</taxon>
        <taxon>Catarrhini</taxon>
        <taxon>Hominidae</taxon>
        <taxon>Homo</taxon>
    </lineage>
</organism>
<feature type="domain" description="C-type lectin" evidence="1">
    <location>
        <begin position="38"/>
        <end position="120"/>
    </location>
</feature>
<dbReference type="Gene3D" id="3.10.100.10">
    <property type="entry name" value="Mannose-Binding Protein A, subunit A"/>
    <property type="match status" value="1"/>
</dbReference>
<dbReference type="InterPro" id="IPR002352">
    <property type="entry name" value="Eosinophil_major_basic"/>
</dbReference>
<accession>Q6UXS7</accession>
<dbReference type="EMBL" id="AY358224">
    <property type="protein sequence ID" value="AAQ88591.1"/>
    <property type="molecule type" value="mRNA"/>
</dbReference>
<dbReference type="GeneCards" id="SLED1"/>
<name>Q6UXS7_HUMAN</name>
<evidence type="ECO:0000313" key="3">
    <source>
        <dbReference type="EMBL" id="FAA00323.1"/>
    </source>
</evidence>
<dbReference type="InterPro" id="IPR001304">
    <property type="entry name" value="C-type_lectin-like"/>
</dbReference>
<dbReference type="PRINTS" id="PR00770">
    <property type="entry name" value="EMAJORBASICP"/>
</dbReference>
<sequence>MRTFVIAEGGSSAGKSCVQDLLLPVSTDPCDIHRSSECLRCSAGYLISVCSYTSSDHNQCYAGTASLALLWIGGILKGCLLWKQFRWTERSHWNFGYWALGSPGNGNGCCVALFARGGHW</sequence>
<dbReference type="InterPro" id="IPR016187">
    <property type="entry name" value="CTDL_fold"/>
</dbReference>
<evidence type="ECO:0000259" key="1">
    <source>
        <dbReference type="PROSITE" id="PS50041"/>
    </source>
</evidence>
<dbReference type="GO" id="GO:0006955">
    <property type="term" value="P:immune response"/>
    <property type="evidence" value="ECO:0007669"/>
    <property type="project" value="InterPro"/>
</dbReference>
<reference evidence="3" key="2">
    <citation type="journal article" date="2005" name="DNA Res.">
        <title>Isolation and expression profiling of genes upregulated in the peripheral blood cells of systemic lupus erythematosus patients.</title>
        <authorList>
            <person name="Ishii T."/>
            <person name="Onda H."/>
            <person name="Tanigawa A."/>
            <person name="Ohshima S."/>
            <person name="Fujiwara H."/>
            <person name="Mima T."/>
            <person name="Katada Y."/>
            <person name="Deguchi H."/>
            <person name="Suemura M."/>
            <person name="Miyake T."/>
            <person name="Miyatake K."/>
            <person name="Kawase I."/>
            <person name="Zhao H."/>
            <person name="Tomiyama Y."/>
            <person name="Saeki Y."/>
            <person name="Nojima H."/>
        </authorList>
    </citation>
    <scope>NUCLEOTIDE SEQUENCE</scope>
</reference>
<dbReference type="InterPro" id="IPR016186">
    <property type="entry name" value="C-type_lectin-like/link_sf"/>
</dbReference>
<dbReference type="PROSITE" id="PS50041">
    <property type="entry name" value="C_TYPE_LECTIN_2"/>
    <property type="match status" value="1"/>
</dbReference>
<proteinExistence type="evidence at transcript level"/>
<dbReference type="EMBL" id="BR000409">
    <property type="protein sequence ID" value="FAA00323.1"/>
    <property type="molecule type" value="mRNA"/>
</dbReference>
<dbReference type="AlphaFoldDB" id="Q6UXS7"/>